<comment type="subcellular location">
    <subcellularLocation>
        <location evidence="1">Mitochondrion</location>
    </subcellularLocation>
</comment>
<evidence type="ECO:0000256" key="8">
    <source>
        <dbReference type="ARBA" id="ARBA00022980"/>
    </source>
</evidence>
<feature type="repeat" description="PPR" evidence="12">
    <location>
        <begin position="229"/>
        <end position="266"/>
    </location>
</feature>
<keyword evidence="4" id="KW-0677">Repeat</keyword>
<dbReference type="GO" id="GO:0005739">
    <property type="term" value="C:mitochondrion"/>
    <property type="evidence" value="ECO:0007669"/>
    <property type="project" value="UniProtKB-SubCell"/>
</dbReference>
<dbReference type="WBParaSite" id="PSAMB.scaffold1153size35212.g11353.t1">
    <property type="protein sequence ID" value="PSAMB.scaffold1153size35212.g11353.t1"/>
    <property type="gene ID" value="PSAMB.scaffold1153size35212.g11353"/>
</dbReference>
<evidence type="ECO:0000256" key="7">
    <source>
        <dbReference type="ARBA" id="ARBA00022946"/>
    </source>
</evidence>
<evidence type="ECO:0000256" key="9">
    <source>
        <dbReference type="ARBA" id="ARBA00023128"/>
    </source>
</evidence>
<keyword evidence="7" id="KW-0809">Transit peptide</keyword>
<evidence type="ECO:0000256" key="11">
    <source>
        <dbReference type="ARBA" id="ARBA00035134"/>
    </source>
</evidence>
<dbReference type="GO" id="GO:0043024">
    <property type="term" value="F:ribosomal small subunit binding"/>
    <property type="evidence" value="ECO:0007669"/>
    <property type="project" value="InterPro"/>
</dbReference>
<dbReference type="InterPro" id="IPR002885">
    <property type="entry name" value="PPR_rpt"/>
</dbReference>
<keyword evidence="9" id="KW-0496">Mitochondrion</keyword>
<dbReference type="Pfam" id="PF22330">
    <property type="entry name" value="Rib_mS39_PPR"/>
    <property type="match status" value="1"/>
</dbReference>
<dbReference type="InterPro" id="IPR055063">
    <property type="entry name" value="Rib_mS39_PPR"/>
</dbReference>
<evidence type="ECO:0000256" key="2">
    <source>
        <dbReference type="ARBA" id="ARBA00008551"/>
    </source>
</evidence>
<evidence type="ECO:0000256" key="3">
    <source>
        <dbReference type="ARBA" id="ARBA00022730"/>
    </source>
</evidence>
<evidence type="ECO:0000256" key="5">
    <source>
        <dbReference type="ARBA" id="ARBA00022845"/>
    </source>
</evidence>
<evidence type="ECO:0000256" key="10">
    <source>
        <dbReference type="ARBA" id="ARBA00023274"/>
    </source>
</evidence>
<accession>A0A914UR27</accession>
<evidence type="ECO:0000313" key="14">
    <source>
        <dbReference type="WBParaSite" id="PSAMB.scaffold1153size35212.g11353.t1"/>
    </source>
</evidence>
<organism evidence="13 14">
    <name type="scientific">Plectus sambesii</name>
    <dbReference type="NCBI Taxonomy" id="2011161"/>
    <lineage>
        <taxon>Eukaryota</taxon>
        <taxon>Metazoa</taxon>
        <taxon>Ecdysozoa</taxon>
        <taxon>Nematoda</taxon>
        <taxon>Chromadorea</taxon>
        <taxon>Plectida</taxon>
        <taxon>Plectina</taxon>
        <taxon>Plectoidea</taxon>
        <taxon>Plectidae</taxon>
        <taxon>Plectus</taxon>
    </lineage>
</organism>
<dbReference type="GO" id="GO:0005840">
    <property type="term" value="C:ribosome"/>
    <property type="evidence" value="ECO:0007669"/>
    <property type="project" value="UniProtKB-KW"/>
</dbReference>
<keyword evidence="3" id="KW-0699">rRNA-binding</keyword>
<dbReference type="Pfam" id="PF13812">
    <property type="entry name" value="PPR_3"/>
    <property type="match status" value="1"/>
</dbReference>
<reference evidence="14" key="1">
    <citation type="submission" date="2022-11" db="UniProtKB">
        <authorList>
            <consortium name="WormBaseParasite"/>
        </authorList>
    </citation>
    <scope>IDENTIFICATION</scope>
</reference>
<dbReference type="GO" id="GO:0032543">
    <property type="term" value="P:mitochondrial translation"/>
    <property type="evidence" value="ECO:0007669"/>
    <property type="project" value="InterPro"/>
</dbReference>
<keyword evidence="5" id="KW-0810">Translation regulation</keyword>
<keyword evidence="6" id="KW-0694">RNA-binding</keyword>
<dbReference type="PANTHER" id="PTHR16276">
    <property type="entry name" value="PENTATRICOPEPTIDE REPEAT DOMAIN-CONTAINING PROTEIN 3"/>
    <property type="match status" value="1"/>
</dbReference>
<keyword evidence="13" id="KW-1185">Reference proteome</keyword>
<dbReference type="GO" id="GO:0006417">
    <property type="term" value="P:regulation of translation"/>
    <property type="evidence" value="ECO:0007669"/>
    <property type="project" value="UniProtKB-KW"/>
</dbReference>
<dbReference type="PANTHER" id="PTHR16276:SF1">
    <property type="entry name" value="SMALL RIBOSOMAL SUBUNIT PROTEIN MS39"/>
    <property type="match status" value="1"/>
</dbReference>
<dbReference type="GO" id="GO:0019843">
    <property type="term" value="F:rRNA binding"/>
    <property type="evidence" value="ECO:0007669"/>
    <property type="project" value="UniProtKB-KW"/>
</dbReference>
<protein>
    <recommendedName>
        <fullName evidence="11">Small ribosomal subunit protein mS39</fullName>
    </recommendedName>
</protein>
<comment type="similarity">
    <text evidence="2">Belongs to the mitochondrion-specific ribosomal protein mS39 family.</text>
</comment>
<evidence type="ECO:0000256" key="12">
    <source>
        <dbReference type="PROSITE-ProRule" id="PRU00708"/>
    </source>
</evidence>
<evidence type="ECO:0000256" key="6">
    <source>
        <dbReference type="ARBA" id="ARBA00022884"/>
    </source>
</evidence>
<sequence>MLRQRTSRCLCRLFSSQATATTTDVASSVSAQLPFNVPKKIKRGPTDILKALSETVGEDSTAPHYAFIDDPTLIPSQTNMRRTAFLSREMGRRAARELAMEWPTLFMYDRDEPRLNAFRPTKLPPVDQVEPTETNLRARIEAKRVVDAAALYERMRAADVEVSAKLQMDLFELVAFYNGADPPLVESELPGVRMFHSDGPLFQKIHGQPTIWQSGGVADLLFELLDQNDPRVSSSMIAGLCKFRSDASVKRAWQLLQTMREKKLKPTVEAYEWLLRACFQLNDERPVGESVSLIFDYMAQDGVTPTVGVFNAALATMTNDKEMVKKLFGEMIALGVQPSLTTYRLVLGSACVNAVEDAVNYLHQILTRLEAQDQLEVIHRTDFEFFTVAMEIARKASSLSLGERLQALYISRKNKVQFPGLIDDDEFFGDYLRLLITEVHSNRMSLEEFDKRYRKIVPRHVTMTTDLIFECGDILKNKRNAPLALRFIDDIIASGFLLFSTGNRQIFSLIKGSDPKTLPPDQFNAMEAVLLRVVDLVDTFASHTNPRAKRKWTPQNLGMAAVALARFKQTARAWQLFNKLMPAQSSFATTTDTMEMEAAARAEVEDFGFAERADIEEMFDLALQTNDFVNACNAIEIFARYNNSSMNWMLAKVKSKLALSPPQLRIIENFIRLRDTK</sequence>
<name>A0A914UR27_9BILA</name>
<proteinExistence type="inferred from homology"/>
<evidence type="ECO:0000313" key="13">
    <source>
        <dbReference type="Proteomes" id="UP000887566"/>
    </source>
</evidence>
<dbReference type="Gene3D" id="1.25.40.10">
    <property type="entry name" value="Tetratricopeptide repeat domain"/>
    <property type="match status" value="1"/>
</dbReference>
<dbReference type="GO" id="GO:1990904">
    <property type="term" value="C:ribonucleoprotein complex"/>
    <property type="evidence" value="ECO:0007669"/>
    <property type="project" value="UniProtKB-KW"/>
</dbReference>
<evidence type="ECO:0000256" key="4">
    <source>
        <dbReference type="ARBA" id="ARBA00022737"/>
    </source>
</evidence>
<evidence type="ECO:0000256" key="1">
    <source>
        <dbReference type="ARBA" id="ARBA00004173"/>
    </source>
</evidence>
<dbReference type="AlphaFoldDB" id="A0A914UR27"/>
<dbReference type="InterPro" id="IPR011990">
    <property type="entry name" value="TPR-like_helical_dom_sf"/>
</dbReference>
<dbReference type="PROSITE" id="PS51375">
    <property type="entry name" value="PPR"/>
    <property type="match status" value="1"/>
</dbReference>
<keyword evidence="10" id="KW-0687">Ribonucleoprotein</keyword>
<dbReference type="InterPro" id="IPR037387">
    <property type="entry name" value="PTCD3"/>
</dbReference>
<dbReference type="Proteomes" id="UP000887566">
    <property type="component" value="Unplaced"/>
</dbReference>
<keyword evidence="8" id="KW-0689">Ribosomal protein</keyword>